<accession>A0ABQ6JKA6</accession>
<evidence type="ECO:0000256" key="1">
    <source>
        <dbReference type="SAM" id="Phobius"/>
    </source>
</evidence>
<keyword evidence="1" id="KW-0812">Transmembrane</keyword>
<keyword evidence="1" id="KW-1133">Transmembrane helix</keyword>
<feature type="transmembrane region" description="Helical" evidence="1">
    <location>
        <begin position="20"/>
        <end position="41"/>
    </location>
</feature>
<keyword evidence="3" id="KW-1185">Reference proteome</keyword>
<sequence>MHLGQPGARHVVGRLLGEGLLVVALGGVEVVGLDGLVRGLVQRRRLGLGVLARDVGSGVGGALDAAGHPVGLRDPQQLVEVLPGLVVGHRALEERDRLPLDHGDDHRHRLGLEDLGDARVDVDVDLRQQQAPGVLGGQPLERRVQAHAGLGTLHVQVDEHRHGHRPLDDVALEVLLEHVDHVRRGGARARAGGLGLPTALALRGDRGQVDRAAHGDGGAWLAHGRDPLTRARAVRRR</sequence>
<dbReference type="EMBL" id="BSUZ01000001">
    <property type="protein sequence ID" value="GMA88677.1"/>
    <property type="molecule type" value="Genomic_DNA"/>
</dbReference>
<keyword evidence="1" id="KW-0472">Membrane</keyword>
<name>A0ABQ6JKA6_9ACTN</name>
<reference evidence="3" key="1">
    <citation type="journal article" date="2019" name="Int. J. Syst. Evol. Microbiol.">
        <title>The Global Catalogue of Microorganisms (GCM) 10K type strain sequencing project: providing services to taxonomists for standard genome sequencing and annotation.</title>
        <authorList>
            <consortium name="The Broad Institute Genomics Platform"/>
            <consortium name="The Broad Institute Genome Sequencing Center for Infectious Disease"/>
            <person name="Wu L."/>
            <person name="Ma J."/>
        </authorList>
    </citation>
    <scope>NUCLEOTIDE SEQUENCE [LARGE SCALE GENOMIC DNA]</scope>
    <source>
        <strain evidence="3">NBRC 108730</strain>
    </source>
</reference>
<gene>
    <name evidence="2" type="ORF">GCM10025868_39270</name>
</gene>
<evidence type="ECO:0000313" key="2">
    <source>
        <dbReference type="EMBL" id="GMA88677.1"/>
    </source>
</evidence>
<proteinExistence type="predicted"/>
<organism evidence="2 3">
    <name type="scientific">Angustibacter aerolatus</name>
    <dbReference type="NCBI Taxonomy" id="1162965"/>
    <lineage>
        <taxon>Bacteria</taxon>
        <taxon>Bacillati</taxon>
        <taxon>Actinomycetota</taxon>
        <taxon>Actinomycetes</taxon>
        <taxon>Kineosporiales</taxon>
        <taxon>Kineosporiaceae</taxon>
    </lineage>
</organism>
<comment type="caution">
    <text evidence="2">The sequence shown here is derived from an EMBL/GenBank/DDBJ whole genome shotgun (WGS) entry which is preliminary data.</text>
</comment>
<dbReference type="Proteomes" id="UP001157017">
    <property type="component" value="Unassembled WGS sequence"/>
</dbReference>
<protein>
    <submittedName>
        <fullName evidence="2">Uncharacterized protein</fullName>
    </submittedName>
</protein>
<evidence type="ECO:0000313" key="3">
    <source>
        <dbReference type="Proteomes" id="UP001157017"/>
    </source>
</evidence>